<dbReference type="InterPro" id="IPR008454">
    <property type="entry name" value="Collagen-bd_Cna-like_B-typ_dom"/>
</dbReference>
<dbReference type="InterPro" id="IPR013783">
    <property type="entry name" value="Ig-like_fold"/>
</dbReference>
<dbReference type="InterPro" id="IPR032364">
    <property type="entry name" value="GramPos_pilinD1_N"/>
</dbReference>
<dbReference type="CDD" id="cd00222">
    <property type="entry name" value="CollagenBindB"/>
    <property type="match status" value="1"/>
</dbReference>
<dbReference type="EMBL" id="JACRST010000010">
    <property type="protein sequence ID" value="MBC8546848.1"/>
    <property type="molecule type" value="Genomic_DNA"/>
</dbReference>
<dbReference type="AlphaFoldDB" id="A0A926DWT7"/>
<dbReference type="Gene3D" id="2.60.40.1140">
    <property type="entry name" value="Collagen-binding surface protein Cna, B-type domain"/>
    <property type="match status" value="1"/>
</dbReference>
<feature type="transmembrane region" description="Helical" evidence="1">
    <location>
        <begin position="295"/>
        <end position="317"/>
    </location>
</feature>
<reference evidence="4" key="1">
    <citation type="submission" date="2020-08" db="EMBL/GenBank/DDBJ databases">
        <title>Genome public.</title>
        <authorList>
            <person name="Liu C."/>
            <person name="Sun Q."/>
        </authorList>
    </citation>
    <scope>NUCLEOTIDE SEQUENCE</scope>
    <source>
        <strain evidence="4">NSJ-31</strain>
    </source>
</reference>
<keyword evidence="1" id="KW-0472">Membrane</keyword>
<evidence type="ECO:0000259" key="3">
    <source>
        <dbReference type="Pfam" id="PF16555"/>
    </source>
</evidence>
<dbReference type="Pfam" id="PF05738">
    <property type="entry name" value="Cna_B"/>
    <property type="match status" value="1"/>
</dbReference>
<evidence type="ECO:0000313" key="4">
    <source>
        <dbReference type="EMBL" id="MBC8546848.1"/>
    </source>
</evidence>
<sequence length="325" mass="35829">MRIKLKRWIMALLAGLFCGLAVIQLSPPVCAAGYLQPNREASLSLLYQIRGSGVAGLKVHLYRVAEISETADFTLSGDFAGYPVELGDLQTSSAWEAAAETLAAYAAADGHTALRDASSGAQGEVTFGELQTGLYLVVTDLWRQGRKRIAFDPFLISLPSLNEEDAWVYDVQAFPKGESYQTSGPGGDDKITYQVVKHWEDADQDAHRPKNVTVEIRKDGEWYSTQTLSSENSWAYTWRARDDGSTWWVVERDVPDAYQVQVSRDGTMLTVTNRYTGPGSPGQEPGDKLPQTGQLWWPVPLMAAAGLVLFGAGWAMCIRKKNEEK</sequence>
<keyword evidence="1" id="KW-1133">Transmembrane helix</keyword>
<evidence type="ECO:0000259" key="2">
    <source>
        <dbReference type="Pfam" id="PF05738"/>
    </source>
</evidence>
<gene>
    <name evidence="4" type="ORF">H8711_07865</name>
</gene>
<name>A0A926DWT7_9FIRM</name>
<proteinExistence type="predicted"/>
<organism evidence="4 5">
    <name type="scientific">Ligaoa zhengdingensis</name>
    <dbReference type="NCBI Taxonomy" id="2763658"/>
    <lineage>
        <taxon>Bacteria</taxon>
        <taxon>Bacillati</taxon>
        <taxon>Bacillota</taxon>
        <taxon>Clostridia</taxon>
        <taxon>Eubacteriales</taxon>
        <taxon>Oscillospiraceae</taxon>
        <taxon>Ligaoa</taxon>
    </lineage>
</organism>
<evidence type="ECO:0000256" key="1">
    <source>
        <dbReference type="SAM" id="Phobius"/>
    </source>
</evidence>
<dbReference type="RefSeq" id="WP_249282923.1">
    <property type="nucleotide sequence ID" value="NZ_JACRST010000010.1"/>
</dbReference>
<comment type="caution">
    <text evidence="4">The sequence shown here is derived from an EMBL/GenBank/DDBJ whole genome shotgun (WGS) entry which is preliminary data.</text>
</comment>
<dbReference type="Gene3D" id="2.60.40.10">
    <property type="entry name" value="Immunoglobulins"/>
    <property type="match status" value="1"/>
</dbReference>
<dbReference type="SUPFAM" id="SSF49478">
    <property type="entry name" value="Cna protein B-type domain"/>
    <property type="match status" value="1"/>
</dbReference>
<keyword evidence="1" id="KW-0812">Transmembrane</keyword>
<feature type="domain" description="Gram-positive pilin subunit D1 N-terminal" evidence="3">
    <location>
        <begin position="88"/>
        <end position="176"/>
    </location>
</feature>
<dbReference type="Proteomes" id="UP000653127">
    <property type="component" value="Unassembled WGS sequence"/>
</dbReference>
<dbReference type="Pfam" id="PF16555">
    <property type="entry name" value="GramPos_pilinD1"/>
    <property type="match status" value="1"/>
</dbReference>
<accession>A0A926DWT7</accession>
<keyword evidence="5" id="KW-1185">Reference proteome</keyword>
<feature type="domain" description="CNA-B" evidence="2">
    <location>
        <begin position="194"/>
        <end position="273"/>
    </location>
</feature>
<protein>
    <submittedName>
        <fullName evidence="4">Cna B-type domain-containing protein</fullName>
    </submittedName>
</protein>
<evidence type="ECO:0000313" key="5">
    <source>
        <dbReference type="Proteomes" id="UP000653127"/>
    </source>
</evidence>